<accession>A0A3D8RCE6</accession>
<dbReference type="PROSITE" id="PS00623">
    <property type="entry name" value="GMC_OXRED_1"/>
    <property type="match status" value="1"/>
</dbReference>
<dbReference type="Gene3D" id="3.30.560.10">
    <property type="entry name" value="Glucose Oxidase, domain 3"/>
    <property type="match status" value="1"/>
</dbReference>
<reference evidence="5 6" key="1">
    <citation type="journal article" date="2018" name="IMA Fungus">
        <title>IMA Genome-F 9: Draft genome sequence of Annulohypoxylon stygium, Aspergillus mulundensis, Berkeleyomyces basicola (syn. Thielaviopsis basicola), Ceratocystis smalleyi, two Cercospora beticola strains, Coleophoma cylindrospora, Fusarium fracticaudum, Phialophora cf. hyalina, and Morchella septimelata.</title>
        <authorList>
            <person name="Wingfield B.D."/>
            <person name="Bills G.F."/>
            <person name="Dong Y."/>
            <person name="Huang W."/>
            <person name="Nel W.J."/>
            <person name="Swalarsk-Parry B.S."/>
            <person name="Vaghefi N."/>
            <person name="Wilken P.M."/>
            <person name="An Z."/>
            <person name="de Beer Z.W."/>
            <person name="De Vos L."/>
            <person name="Chen L."/>
            <person name="Duong T.A."/>
            <person name="Gao Y."/>
            <person name="Hammerbacher A."/>
            <person name="Kikkert J.R."/>
            <person name="Li Y."/>
            <person name="Li H."/>
            <person name="Li K."/>
            <person name="Li Q."/>
            <person name="Liu X."/>
            <person name="Ma X."/>
            <person name="Naidoo K."/>
            <person name="Pethybridge S.J."/>
            <person name="Sun J."/>
            <person name="Steenkamp E.T."/>
            <person name="van der Nest M.A."/>
            <person name="van Wyk S."/>
            <person name="Wingfield M.J."/>
            <person name="Xiong C."/>
            <person name="Yue Q."/>
            <person name="Zhang X."/>
        </authorList>
    </citation>
    <scope>NUCLEOTIDE SEQUENCE [LARGE SCALE GENOMIC DNA]</scope>
    <source>
        <strain evidence="5 6">BP5796</strain>
    </source>
</reference>
<dbReference type="SUPFAM" id="SSF54373">
    <property type="entry name" value="FAD-linked reductases, C-terminal domain"/>
    <property type="match status" value="1"/>
</dbReference>
<dbReference type="GO" id="GO:0016614">
    <property type="term" value="F:oxidoreductase activity, acting on CH-OH group of donors"/>
    <property type="evidence" value="ECO:0007669"/>
    <property type="project" value="InterPro"/>
</dbReference>
<evidence type="ECO:0000256" key="2">
    <source>
        <dbReference type="PIRSR" id="PIRSR000137-2"/>
    </source>
</evidence>
<evidence type="ECO:0000313" key="5">
    <source>
        <dbReference type="EMBL" id="RDW71712.1"/>
    </source>
</evidence>
<dbReference type="Gene3D" id="3.50.50.60">
    <property type="entry name" value="FAD/NAD(P)-binding domain"/>
    <property type="match status" value="1"/>
</dbReference>
<comment type="cofactor">
    <cofactor evidence="2">
        <name>FAD</name>
        <dbReference type="ChEBI" id="CHEBI:57692"/>
    </cofactor>
</comment>
<dbReference type="Proteomes" id="UP000256328">
    <property type="component" value="Unassembled WGS sequence"/>
</dbReference>
<proteinExistence type="inferred from homology"/>
<keyword evidence="6" id="KW-1185">Reference proteome</keyword>
<evidence type="ECO:0000313" key="6">
    <source>
        <dbReference type="Proteomes" id="UP000256328"/>
    </source>
</evidence>
<evidence type="ECO:0000256" key="3">
    <source>
        <dbReference type="RuleBase" id="RU003968"/>
    </source>
</evidence>
<keyword evidence="2 3" id="KW-0274">FAD</keyword>
<protein>
    <recommendedName>
        <fullName evidence="4">Glucose-methanol-choline oxidoreductase N-terminal domain-containing protein</fullName>
    </recommendedName>
</protein>
<evidence type="ECO:0000256" key="1">
    <source>
        <dbReference type="ARBA" id="ARBA00010790"/>
    </source>
</evidence>
<dbReference type="AlphaFoldDB" id="A0A3D8RCE6"/>
<comment type="similarity">
    <text evidence="1 3">Belongs to the GMC oxidoreductase family.</text>
</comment>
<dbReference type="InterPro" id="IPR036188">
    <property type="entry name" value="FAD/NAD-bd_sf"/>
</dbReference>
<feature type="binding site" evidence="2">
    <location>
        <begin position="28"/>
        <end position="29"/>
    </location>
    <ligand>
        <name>FAD</name>
        <dbReference type="ChEBI" id="CHEBI:57692"/>
    </ligand>
</feature>
<sequence length="629" mass="68161">MAATTPTPDPMGFLASERFDFIIVGGGTSGLVVASRLSEDPKVNVLVLEAGPDRLDDPRITTPGFAPQTYNNPDFDWRFMSTPQEHLDGRQIAQPKGRILGGSTAINLGMAIYPSKSGVNAWEQLGNPGWGWDSFSPYLKKFHTLTLPSAKTQEELALGYVKGNDHGTNGPIQLSFGEMDVYTPFNSAWPRTFSTLGHNLTGDPISGVANGAFQNPGVVDPVSKKRSHAGSTYYNTEVGARPNLFVVTEVLVEKILIQNNNGALSATGVQITTKDGSKREVLATKEVVIAAGTIKAPQLLELSGIGSKALLSQHGIETLVDNPNVGENFQDHGYVPFSWEIADDQLSGDSLRDPNIAAAATSAYMQAGAGPFSGVPIASSFMPLTDLSDAERTELLAKYLDASDYKSVPSQDQQFGLLRDILNDPNDASGQYTMAPFQIVPRDGPHLDKIYGMGKEGNYISIVSVLNHPYSRGHCHIGSADPTAHPVVDPRYFSHPLDLELHARHTQYLETLAATEPMASLLKKDGRRIHFHKKVETLDEARQVTKETFISHYHVVGTCAMLPEKIGGVVNERLQVYGVSKLRIVDASVIPLIPRGNIQATVYAMAEKAADIIKEDYALAQRGGQNFIA</sequence>
<dbReference type="InterPro" id="IPR007867">
    <property type="entry name" value="GMC_OxRtase_C"/>
</dbReference>
<comment type="caution">
    <text evidence="5">The sequence shown here is derived from an EMBL/GenBank/DDBJ whole genome shotgun (WGS) entry which is preliminary data.</text>
</comment>
<dbReference type="InterPro" id="IPR012132">
    <property type="entry name" value="GMC_OxRdtase"/>
</dbReference>
<dbReference type="OrthoDB" id="269227at2759"/>
<dbReference type="EMBL" id="PDLN01000011">
    <property type="protein sequence ID" value="RDW71712.1"/>
    <property type="molecule type" value="Genomic_DNA"/>
</dbReference>
<name>A0A3D8RCE6_9HELO</name>
<feature type="binding site" evidence="2">
    <location>
        <position position="252"/>
    </location>
    <ligand>
        <name>FAD</name>
        <dbReference type="ChEBI" id="CHEBI:57692"/>
    </ligand>
</feature>
<feature type="domain" description="Glucose-methanol-choline oxidoreductase N-terminal" evidence="4">
    <location>
        <begin position="97"/>
        <end position="120"/>
    </location>
</feature>
<gene>
    <name evidence="5" type="ORF">BP5796_07746</name>
</gene>
<organism evidence="5 6">
    <name type="scientific">Coleophoma crateriformis</name>
    <dbReference type="NCBI Taxonomy" id="565419"/>
    <lineage>
        <taxon>Eukaryota</taxon>
        <taxon>Fungi</taxon>
        <taxon>Dikarya</taxon>
        <taxon>Ascomycota</taxon>
        <taxon>Pezizomycotina</taxon>
        <taxon>Leotiomycetes</taxon>
        <taxon>Helotiales</taxon>
        <taxon>Dermateaceae</taxon>
        <taxon>Coleophoma</taxon>
    </lineage>
</organism>
<dbReference type="PANTHER" id="PTHR11552:SF210">
    <property type="entry name" value="GLUCOSE-METHANOL-CHOLINE OXIDOREDUCTASE N-TERMINAL DOMAIN-CONTAINING PROTEIN-RELATED"/>
    <property type="match status" value="1"/>
</dbReference>
<dbReference type="PIRSF" id="PIRSF000137">
    <property type="entry name" value="Alcohol_oxidase"/>
    <property type="match status" value="1"/>
</dbReference>
<dbReference type="Pfam" id="PF00732">
    <property type="entry name" value="GMC_oxred_N"/>
    <property type="match status" value="1"/>
</dbReference>
<keyword evidence="3" id="KW-0285">Flavoprotein</keyword>
<dbReference type="GO" id="GO:0050660">
    <property type="term" value="F:flavin adenine dinucleotide binding"/>
    <property type="evidence" value="ECO:0007669"/>
    <property type="project" value="InterPro"/>
</dbReference>
<dbReference type="PANTHER" id="PTHR11552">
    <property type="entry name" value="GLUCOSE-METHANOL-CHOLINE GMC OXIDOREDUCTASE"/>
    <property type="match status" value="1"/>
</dbReference>
<dbReference type="Pfam" id="PF05199">
    <property type="entry name" value="GMC_oxred_C"/>
    <property type="match status" value="1"/>
</dbReference>
<dbReference type="SUPFAM" id="SSF51905">
    <property type="entry name" value="FAD/NAD(P)-binding domain"/>
    <property type="match status" value="1"/>
</dbReference>
<dbReference type="InterPro" id="IPR000172">
    <property type="entry name" value="GMC_OxRdtase_N"/>
</dbReference>
<evidence type="ECO:0000259" key="4">
    <source>
        <dbReference type="PROSITE" id="PS00623"/>
    </source>
</evidence>